<name>A0A165MCL0_9AGAM</name>
<dbReference type="Pfam" id="PF07714">
    <property type="entry name" value="PK_Tyr_Ser-Thr"/>
    <property type="match status" value="1"/>
</dbReference>
<gene>
    <name evidence="2" type="ORF">NEOLEDRAFT_1184529</name>
</gene>
<dbReference type="GO" id="GO:0004672">
    <property type="term" value="F:protein kinase activity"/>
    <property type="evidence" value="ECO:0007669"/>
    <property type="project" value="InterPro"/>
</dbReference>
<dbReference type="EMBL" id="KV425703">
    <property type="protein sequence ID" value="KZT18167.1"/>
    <property type="molecule type" value="Genomic_DNA"/>
</dbReference>
<dbReference type="AlphaFoldDB" id="A0A165MCL0"/>
<dbReference type="Gene3D" id="1.10.510.10">
    <property type="entry name" value="Transferase(Phosphotransferase) domain 1"/>
    <property type="match status" value="1"/>
</dbReference>
<dbReference type="InParanoid" id="A0A165MCL0"/>
<dbReference type="SUPFAM" id="SSF56112">
    <property type="entry name" value="Protein kinase-like (PK-like)"/>
    <property type="match status" value="1"/>
</dbReference>
<reference evidence="2 3" key="1">
    <citation type="journal article" date="2016" name="Mol. Biol. Evol.">
        <title>Comparative Genomics of Early-Diverging Mushroom-Forming Fungi Provides Insights into the Origins of Lignocellulose Decay Capabilities.</title>
        <authorList>
            <person name="Nagy L.G."/>
            <person name="Riley R."/>
            <person name="Tritt A."/>
            <person name="Adam C."/>
            <person name="Daum C."/>
            <person name="Floudas D."/>
            <person name="Sun H."/>
            <person name="Yadav J.S."/>
            <person name="Pangilinan J."/>
            <person name="Larsson K.H."/>
            <person name="Matsuura K."/>
            <person name="Barry K."/>
            <person name="Labutti K."/>
            <person name="Kuo R."/>
            <person name="Ohm R.A."/>
            <person name="Bhattacharya S.S."/>
            <person name="Shirouzu T."/>
            <person name="Yoshinaga Y."/>
            <person name="Martin F.M."/>
            <person name="Grigoriev I.V."/>
            <person name="Hibbett D.S."/>
        </authorList>
    </citation>
    <scope>NUCLEOTIDE SEQUENCE [LARGE SCALE GENOMIC DNA]</scope>
    <source>
        <strain evidence="2 3">HHB14362 ss-1</strain>
    </source>
</reference>
<evidence type="ECO:0000259" key="1">
    <source>
        <dbReference type="Pfam" id="PF07714"/>
    </source>
</evidence>
<dbReference type="OrthoDB" id="2403434at2759"/>
<sequence length="138" mass="16029">MVGSHTCVYQGRVRGRPVAVKILCPEFSQQVCLVRIGFPQVNAQPKSDIYSFGMLAYEVFKQPYDDYPESGDYRYLPLTGLRPVRPLDNLKLSDKVWAICEQYWSQDIRLRPRIPSLRRLLLEIDLHSRPSLDELECV</sequence>
<dbReference type="InterPro" id="IPR001245">
    <property type="entry name" value="Ser-Thr/Tyr_kinase_cat_dom"/>
</dbReference>
<feature type="domain" description="Serine-threonine/tyrosine-protein kinase catalytic" evidence="1">
    <location>
        <begin position="44"/>
        <end position="119"/>
    </location>
</feature>
<dbReference type="Proteomes" id="UP000076761">
    <property type="component" value="Unassembled WGS sequence"/>
</dbReference>
<evidence type="ECO:0000313" key="3">
    <source>
        <dbReference type="Proteomes" id="UP000076761"/>
    </source>
</evidence>
<organism evidence="2 3">
    <name type="scientific">Neolentinus lepideus HHB14362 ss-1</name>
    <dbReference type="NCBI Taxonomy" id="1314782"/>
    <lineage>
        <taxon>Eukaryota</taxon>
        <taxon>Fungi</taxon>
        <taxon>Dikarya</taxon>
        <taxon>Basidiomycota</taxon>
        <taxon>Agaricomycotina</taxon>
        <taxon>Agaricomycetes</taxon>
        <taxon>Gloeophyllales</taxon>
        <taxon>Gloeophyllaceae</taxon>
        <taxon>Neolentinus</taxon>
    </lineage>
</organism>
<keyword evidence="3" id="KW-1185">Reference proteome</keyword>
<evidence type="ECO:0000313" key="2">
    <source>
        <dbReference type="EMBL" id="KZT18167.1"/>
    </source>
</evidence>
<dbReference type="InterPro" id="IPR011009">
    <property type="entry name" value="Kinase-like_dom_sf"/>
</dbReference>
<protein>
    <recommendedName>
        <fullName evidence="1">Serine-threonine/tyrosine-protein kinase catalytic domain-containing protein</fullName>
    </recommendedName>
</protein>
<proteinExistence type="predicted"/>
<accession>A0A165MCL0</accession>